<feature type="disulfide bond" evidence="3">
    <location>
        <begin position="943"/>
        <end position="952"/>
    </location>
</feature>
<evidence type="ECO:0000259" key="5">
    <source>
        <dbReference type="PROSITE" id="PS50026"/>
    </source>
</evidence>
<sequence length="1213" mass="130147">MAPRVGGALALLVAGASAQCHNNCNQKGLCNSRSICECFTGYAGPDCADRSCPSGRAWSDMPNATDSAHAYAECSNRGYCNRKTGFCDCDALFGGFACDRLQCATMYSEAEPDEFGEQPECSGHGRCMSVAEAAESFDGFHLNRSAHRYDPQGVPYDLWDADMIYGCVCDPGFESFDCSKLTCDVGDDRRTVGQRDEVATLFCKCEAPCNGRLAVSFMGDESTISPAATADDLRIKLEGMRYLHAEAGLLYPKPIAVTSGGTTDGAICSQGGQRSVIEFLRDAGDLPPLWVDDAELLSDMGRGYAYMETNMTLNCSCAACSGSFTLTYDGEATGGLSYDASPGDVEAALLRLSNLQEGDVRAVHWGGNAGAGLCVGENILVTFTMPSGNQPPLVATSSLLESGAPGGAIDVRSNDGTKERDLCNAAGFCDRDGLVTLDIEATDPKLVNGTCACDEGFVFDQDFGSCGRPAYNTSAWTGLQRCPGYVTKDTAREPAAPLNWRWLYVADGMNLTELVELENNPVVVSSANESGSGDVKLPGAYQVGPLEPNEEDVPETTQLWNMTNSSVAGVALDLSWRELYYVDRDLGGIRVAKLRNYSDQLTIQENRFENTIVVQGLGNTIDGITLNLLFGERTLYVADPGRDGHKDGKIYMVSLEDRGGAYGETYLYANVTNLTTVIGSQVALVDPQGLALDLLNRKLYWTDSGNSSVEDGKVYMSNLDGSDAVCALERGLWDPMGIVLDLRNYTMILTDESAGHNGHGAIIKANMAYGPEIWKQKPNDIAYYANRTWWQVILEEYETLTVGGVDTLHKPYGIVLDTTNDMLYISDSESGHIIKCDVNGSLGSVVPMTFMDQGVPMGMALDNGLGPSQDRGAYECYGHGRCGGPEANFKCACDEGWYGNCNMSTCPLGRAFFDQPWTRDEGHALVPCSGNGYCDASTGACACRDGFEGGNCERLSCPVGANGETCSGHGECLTMRMLGAFASYNGERTPVDYGSPKQINATAWDADVVQGCLCYAPGYRNGSLQNMSAWTGYDCSRRECPTGDYAAQPYVTNANGTRVLKSFEEQVITCKATGGSLKLTFRDETTRAIEYNARVEDVAAELEALSSIGSVDVWGGQGNATGILCDWNANNVSVSFTSELGDVPLIVADGSLLDGPYELVVKEYRKGTKDDYVCSLHGECDYDTGTCDCFAPYTTSDANNAFGLRGDCGVALL</sequence>
<feature type="domain" description="EGF-like" evidence="5">
    <location>
        <begin position="16"/>
        <end position="48"/>
    </location>
</feature>
<dbReference type="InterPro" id="IPR002049">
    <property type="entry name" value="LE_dom"/>
</dbReference>
<dbReference type="CDD" id="cd00055">
    <property type="entry name" value="EGF_Lam"/>
    <property type="match status" value="1"/>
</dbReference>
<dbReference type="SMART" id="SM00135">
    <property type="entry name" value="LY"/>
    <property type="match status" value="4"/>
</dbReference>
<dbReference type="PANTHER" id="PTHR14949:SF56">
    <property type="entry name" value="EGF-LIKE-DOMAIN, MULTIPLE 7"/>
    <property type="match status" value="1"/>
</dbReference>
<organism evidence="6 7">
    <name type="scientific">Aureococcus anophagefferens</name>
    <name type="common">Harmful bloom alga</name>
    <dbReference type="NCBI Taxonomy" id="44056"/>
    <lineage>
        <taxon>Eukaryota</taxon>
        <taxon>Sar</taxon>
        <taxon>Stramenopiles</taxon>
        <taxon>Ochrophyta</taxon>
        <taxon>Pelagophyceae</taxon>
        <taxon>Pelagomonadales</taxon>
        <taxon>Pelagomonadaceae</taxon>
        <taxon>Aureococcus</taxon>
    </lineage>
</organism>
<dbReference type="PANTHER" id="PTHR14949">
    <property type="entry name" value="EGF-LIKE-DOMAIN, MULTIPLE 7, 8"/>
    <property type="match status" value="1"/>
</dbReference>
<dbReference type="InterPro" id="IPR000033">
    <property type="entry name" value="LDLR_classB_rpt"/>
</dbReference>
<dbReference type="InterPro" id="IPR050969">
    <property type="entry name" value="Dev_Signal_Modulators"/>
</dbReference>
<dbReference type="SMART" id="SM00181">
    <property type="entry name" value="EGF"/>
    <property type="match status" value="5"/>
</dbReference>
<dbReference type="Gene3D" id="2.170.300.10">
    <property type="entry name" value="Tie2 ligand-binding domain superfamily"/>
    <property type="match status" value="1"/>
</dbReference>
<evidence type="ECO:0000256" key="4">
    <source>
        <dbReference type="SAM" id="SignalP"/>
    </source>
</evidence>
<keyword evidence="7" id="KW-1185">Reference proteome</keyword>
<dbReference type="EMBL" id="JBBJCI010000371">
    <property type="protein sequence ID" value="KAK7232084.1"/>
    <property type="molecule type" value="Genomic_DNA"/>
</dbReference>
<reference evidence="6 7" key="1">
    <citation type="submission" date="2024-03" db="EMBL/GenBank/DDBJ databases">
        <title>Aureococcus anophagefferens CCMP1851 and Kratosvirus quantuckense: Draft genome of a second virus-susceptible host strain in the model system.</title>
        <authorList>
            <person name="Chase E."/>
            <person name="Truchon A.R."/>
            <person name="Schepens W."/>
            <person name="Wilhelm S.W."/>
        </authorList>
    </citation>
    <scope>NUCLEOTIDE SEQUENCE [LARGE SCALE GENOMIC DNA]</scope>
    <source>
        <strain evidence="6 7">CCMP1851</strain>
    </source>
</reference>
<protein>
    <submittedName>
        <fullName evidence="6">Tenascin-like protein</fullName>
    </submittedName>
</protein>
<dbReference type="InterPro" id="IPR011042">
    <property type="entry name" value="6-blade_b-propeller_TolB-like"/>
</dbReference>
<accession>A0ABR1FJM3</accession>
<keyword evidence="1 4" id="KW-0732">Signal</keyword>
<feature type="chain" id="PRO_5046380760" evidence="4">
    <location>
        <begin position="19"/>
        <end position="1213"/>
    </location>
</feature>
<gene>
    <name evidence="6" type="ORF">SO694_00031249</name>
</gene>
<dbReference type="PROSITE" id="PS51120">
    <property type="entry name" value="LDLRB"/>
    <property type="match status" value="1"/>
</dbReference>
<feature type="signal peptide" evidence="4">
    <location>
        <begin position="1"/>
        <end position="18"/>
    </location>
</feature>
<dbReference type="PROSITE" id="PS00022">
    <property type="entry name" value="EGF_1"/>
    <property type="match status" value="2"/>
</dbReference>
<dbReference type="Gene3D" id="2.120.10.30">
    <property type="entry name" value="TolB, C-terminal domain"/>
    <property type="match status" value="1"/>
</dbReference>
<comment type="caution">
    <text evidence="6">The sequence shown here is derived from an EMBL/GenBank/DDBJ whole genome shotgun (WGS) entry which is preliminary data.</text>
</comment>
<comment type="caution">
    <text evidence="3">Lacks conserved residue(s) required for the propagation of feature annotation.</text>
</comment>
<evidence type="ECO:0000313" key="6">
    <source>
        <dbReference type="EMBL" id="KAK7232084.1"/>
    </source>
</evidence>
<dbReference type="InterPro" id="IPR000742">
    <property type="entry name" value="EGF"/>
</dbReference>
<feature type="disulfide bond" evidence="3">
    <location>
        <begin position="20"/>
        <end position="30"/>
    </location>
</feature>
<feature type="domain" description="EGF-like" evidence="5">
    <location>
        <begin position="918"/>
        <end position="953"/>
    </location>
</feature>
<dbReference type="Proteomes" id="UP001363151">
    <property type="component" value="Unassembled WGS sequence"/>
</dbReference>
<keyword evidence="3" id="KW-0245">EGF-like domain</keyword>
<dbReference type="Gene3D" id="2.60.120.260">
    <property type="entry name" value="Galactose-binding domain-like"/>
    <property type="match status" value="1"/>
</dbReference>
<dbReference type="PROSITE" id="PS01186">
    <property type="entry name" value="EGF_2"/>
    <property type="match status" value="2"/>
</dbReference>
<dbReference type="SUPFAM" id="SSF63825">
    <property type="entry name" value="YWTD domain"/>
    <property type="match status" value="1"/>
</dbReference>
<evidence type="ECO:0000313" key="7">
    <source>
        <dbReference type="Proteomes" id="UP001363151"/>
    </source>
</evidence>
<dbReference type="PROSITE" id="PS50026">
    <property type="entry name" value="EGF_3"/>
    <property type="match status" value="2"/>
</dbReference>
<name>A0ABR1FJM3_AURAN</name>
<proteinExistence type="predicted"/>
<evidence type="ECO:0000256" key="1">
    <source>
        <dbReference type="ARBA" id="ARBA00022729"/>
    </source>
</evidence>
<evidence type="ECO:0000256" key="2">
    <source>
        <dbReference type="ARBA" id="ARBA00023157"/>
    </source>
</evidence>
<feature type="disulfide bond" evidence="3">
    <location>
        <begin position="38"/>
        <end position="47"/>
    </location>
</feature>
<evidence type="ECO:0000256" key="3">
    <source>
        <dbReference type="PROSITE-ProRule" id="PRU00076"/>
    </source>
</evidence>
<keyword evidence="2 3" id="KW-1015">Disulfide bond</keyword>